<protein>
    <submittedName>
        <fullName evidence="1">Uncharacterized protein</fullName>
    </submittedName>
</protein>
<evidence type="ECO:0000313" key="1">
    <source>
        <dbReference type="EMBL" id="TNN86620.1"/>
    </source>
</evidence>
<sequence>MQGAGVEGSGGGDSGFAGSPLAGDTAFWSRLASYSKVRLGLGTGLTGVPTALGWPGGSGLSDRVELTLNLCRSLQSLSGTRTASGSVATEQMLLRLLVHEHSEKAVLILRTPLKSNVFSLQGEESRLGQPSLPPTRSPPLLSRHKLILGRATLRHSHSEIFLRIVAGGTPAPERLRERVRLWLWLEEGPSERVLQLRGLPRGFPSLLLDTLTFLAAGTCQEPPVSPGVPTLLPRVFTVAKKKRLLALGWTGSKNRTRLPKKRRLTPSYPSGNLVMTWALAESCESEALGDLMSQLRQDALKPYVVDMHVNINQLTPDVPDVTDLSGTSRGALPPPARGTAFKPLLAVMLVCKPPTHLMDKHRELDAAAGDDTDEKVTRLTENDMTVEHRLPLFLHLPPPALLSVLHFVQHVGSRVRLGQNVVSVGKRLLVLKTQN</sequence>
<reference evidence="1 2" key="1">
    <citation type="submission" date="2019-03" db="EMBL/GenBank/DDBJ databases">
        <title>First draft genome of Liparis tanakae, snailfish: a comprehensive survey of snailfish specific genes.</title>
        <authorList>
            <person name="Kim W."/>
            <person name="Song I."/>
            <person name="Jeong J.-H."/>
            <person name="Kim D."/>
            <person name="Kim S."/>
            <person name="Ryu S."/>
            <person name="Song J.Y."/>
            <person name="Lee S.K."/>
        </authorList>
    </citation>
    <scope>NUCLEOTIDE SEQUENCE [LARGE SCALE GENOMIC DNA]</scope>
    <source>
        <tissue evidence="1">Muscle</tissue>
    </source>
</reference>
<dbReference type="Proteomes" id="UP000314294">
    <property type="component" value="Unassembled WGS sequence"/>
</dbReference>
<accession>A0A4Z2J937</accession>
<gene>
    <name evidence="1" type="ORF">EYF80_003088</name>
</gene>
<dbReference type="EMBL" id="SRLO01000014">
    <property type="protein sequence ID" value="TNN86620.1"/>
    <property type="molecule type" value="Genomic_DNA"/>
</dbReference>
<keyword evidence="2" id="KW-1185">Reference proteome</keyword>
<comment type="caution">
    <text evidence="1">The sequence shown here is derived from an EMBL/GenBank/DDBJ whole genome shotgun (WGS) entry which is preliminary data.</text>
</comment>
<evidence type="ECO:0000313" key="2">
    <source>
        <dbReference type="Proteomes" id="UP000314294"/>
    </source>
</evidence>
<proteinExistence type="predicted"/>
<dbReference type="AlphaFoldDB" id="A0A4Z2J937"/>
<organism evidence="1 2">
    <name type="scientific">Liparis tanakae</name>
    <name type="common">Tanaka's snailfish</name>
    <dbReference type="NCBI Taxonomy" id="230148"/>
    <lineage>
        <taxon>Eukaryota</taxon>
        <taxon>Metazoa</taxon>
        <taxon>Chordata</taxon>
        <taxon>Craniata</taxon>
        <taxon>Vertebrata</taxon>
        <taxon>Euteleostomi</taxon>
        <taxon>Actinopterygii</taxon>
        <taxon>Neopterygii</taxon>
        <taxon>Teleostei</taxon>
        <taxon>Neoteleostei</taxon>
        <taxon>Acanthomorphata</taxon>
        <taxon>Eupercaria</taxon>
        <taxon>Perciformes</taxon>
        <taxon>Cottioidei</taxon>
        <taxon>Cottales</taxon>
        <taxon>Liparidae</taxon>
        <taxon>Liparis</taxon>
    </lineage>
</organism>
<name>A0A4Z2J937_9TELE</name>